<organism evidence="4 5">
    <name type="scientific">Intestinicryptomonas porci</name>
    <dbReference type="NCBI Taxonomy" id="2926320"/>
    <lineage>
        <taxon>Bacteria</taxon>
        <taxon>Pseudomonadati</taxon>
        <taxon>Verrucomicrobiota</taxon>
        <taxon>Opitutia</taxon>
        <taxon>Opitutales</taxon>
        <taxon>Intestinicryptomonaceae</taxon>
        <taxon>Intestinicryptomonas</taxon>
    </lineage>
</organism>
<feature type="active site" description="Nucleophile" evidence="2">
    <location>
        <position position="163"/>
    </location>
</feature>
<comment type="similarity">
    <text evidence="2">Belongs to the AB hydrolase superfamily. MetX family.</text>
</comment>
<comment type="caution">
    <text evidence="4">The sequence shown here is derived from an EMBL/GenBank/DDBJ whole genome shotgun (WGS) entry which is preliminary data.</text>
</comment>
<dbReference type="GO" id="GO:0004414">
    <property type="term" value="F:homoserine O-acetyltransferase activity"/>
    <property type="evidence" value="ECO:0007669"/>
    <property type="project" value="UniProtKB-EC"/>
</dbReference>
<sequence length="378" mass="41843">MNDFSSSVRESSFGEIGFVSCSDFHCAVPLSFALGGGLKSFDIRYETYGKLNAEKSNAILVCHALTGDHHCAGIYSLTDKKAGWWNNIIGPNKPLDTNKYFIICSNCIGGCQGSTGPSSINPETGQRYNLSFPIVTVKDMVLAQSRLLDYLGIDTLALAIGGSMGGMQVLQWAVDFPERVRKAVALATTSRQNAQAIAFNCVGRAAIMQDPLWKNGEYEFGNPPRVGLSIARMMAHITYLSDKGLEEKFGRQTHKNGGDYFSSSFEVENYLRYQGQAFVNRFDANSYLYITRALDLYDLRGEDGSLESTLEKVKANVMTVGFTSDWLFPPEQNLEIVRALLRCGKNATYAEIESDLGHDSFLIESPKLYELITYFLDA</sequence>
<gene>
    <name evidence="2" type="primary">metXA</name>
    <name evidence="4" type="ORF">MOX91_04425</name>
</gene>
<dbReference type="Proteomes" id="UP001275932">
    <property type="component" value="Unassembled WGS sequence"/>
</dbReference>
<protein>
    <recommendedName>
        <fullName evidence="2">Homoserine O-acetyltransferase</fullName>
        <shortName evidence="2">HAT</shortName>
        <ecNumber evidence="2">2.3.1.31</ecNumber>
    </recommendedName>
    <alternativeName>
        <fullName evidence="2">Homoserine transacetylase</fullName>
        <shortName evidence="2">HTA</shortName>
    </alternativeName>
</protein>
<comment type="caution">
    <text evidence="2">Lacks conserved residue(s) required for the propagation of feature annotation.</text>
</comment>
<dbReference type="PANTHER" id="PTHR32268">
    <property type="entry name" value="HOMOSERINE O-ACETYLTRANSFERASE"/>
    <property type="match status" value="1"/>
</dbReference>
<dbReference type="SUPFAM" id="SSF53474">
    <property type="entry name" value="alpha/beta-Hydrolases"/>
    <property type="match status" value="1"/>
</dbReference>
<keyword evidence="2" id="KW-0028">Amino-acid biosynthesis</keyword>
<dbReference type="HAMAP" id="MF_00296">
    <property type="entry name" value="MetX_acyltransf"/>
    <property type="match status" value="1"/>
</dbReference>
<dbReference type="Gene3D" id="1.10.1740.110">
    <property type="match status" value="1"/>
</dbReference>
<proteinExistence type="inferred from homology"/>
<name>A0ABU4WFT4_9BACT</name>
<accession>A0ABU4WFT4</accession>
<dbReference type="InterPro" id="IPR008220">
    <property type="entry name" value="HAT_MetX-like"/>
</dbReference>
<dbReference type="Gene3D" id="3.40.50.1820">
    <property type="entry name" value="alpha/beta hydrolase"/>
    <property type="match status" value="1"/>
</dbReference>
<comment type="subcellular location">
    <subcellularLocation>
        <location evidence="2">Cytoplasm</location>
    </subcellularLocation>
</comment>
<feature type="active site" evidence="2">
    <location>
        <position position="325"/>
    </location>
</feature>
<keyword evidence="2" id="KW-0486">Methionine biosynthesis</keyword>
<evidence type="ECO:0000313" key="4">
    <source>
        <dbReference type="EMBL" id="MDX8415425.1"/>
    </source>
</evidence>
<comment type="catalytic activity">
    <reaction evidence="2">
        <text>L-homoserine + acetyl-CoA = O-acetyl-L-homoserine + CoA</text>
        <dbReference type="Rhea" id="RHEA:13701"/>
        <dbReference type="ChEBI" id="CHEBI:57287"/>
        <dbReference type="ChEBI" id="CHEBI:57288"/>
        <dbReference type="ChEBI" id="CHEBI:57476"/>
        <dbReference type="ChEBI" id="CHEBI:57716"/>
        <dbReference type="EC" id="2.3.1.31"/>
    </reaction>
</comment>
<dbReference type="RefSeq" id="WP_370396873.1">
    <property type="nucleotide sequence ID" value="NZ_JALBUT010000004.1"/>
</dbReference>
<comment type="function">
    <text evidence="2">Transfers an acetyl group from acetyl-CoA to L-homoserine, forming acetyl-L-homoserine.</text>
</comment>
<evidence type="ECO:0000256" key="2">
    <source>
        <dbReference type="HAMAP-Rule" id="MF_00296"/>
    </source>
</evidence>
<keyword evidence="1 2" id="KW-0808">Transferase</keyword>
<dbReference type="Pfam" id="PF00561">
    <property type="entry name" value="Abhydrolase_1"/>
    <property type="match status" value="1"/>
</dbReference>
<keyword evidence="2" id="KW-0963">Cytoplasm</keyword>
<dbReference type="EC" id="2.3.1.31" evidence="2"/>
<keyword evidence="5" id="KW-1185">Reference proteome</keyword>
<dbReference type="NCBIfam" id="NF001209">
    <property type="entry name" value="PRK00175.1"/>
    <property type="match status" value="1"/>
</dbReference>
<comment type="pathway">
    <text evidence="2">Amino-acid biosynthesis; L-methionine biosynthesis via de novo pathway; O-acetyl-L-homoserine from L-homoserine: step 1/1.</text>
</comment>
<feature type="domain" description="AB hydrolase-1" evidence="3">
    <location>
        <begin position="57"/>
        <end position="362"/>
    </location>
</feature>
<feature type="binding site" evidence="2">
    <location>
        <position position="359"/>
    </location>
    <ligand>
        <name>substrate</name>
    </ligand>
</feature>
<dbReference type="InterPro" id="IPR029058">
    <property type="entry name" value="AB_hydrolase_fold"/>
</dbReference>
<dbReference type="EMBL" id="JALBUT010000004">
    <property type="protein sequence ID" value="MDX8415425.1"/>
    <property type="molecule type" value="Genomic_DNA"/>
</dbReference>
<keyword evidence="2 4" id="KW-0012">Acyltransferase</keyword>
<dbReference type="NCBIfam" id="TIGR01392">
    <property type="entry name" value="homoserO_Ac_trn"/>
    <property type="match status" value="1"/>
</dbReference>
<reference evidence="4 5" key="1">
    <citation type="submission" date="2022-03" db="EMBL/GenBank/DDBJ databases">
        <title>Novel taxa within the pig intestine.</title>
        <authorList>
            <person name="Wylensek D."/>
            <person name="Bishof K."/>
            <person name="Afrizal A."/>
            <person name="Clavel T."/>
        </authorList>
    </citation>
    <scope>NUCLEOTIDE SEQUENCE [LARGE SCALE GENOMIC DNA]</scope>
    <source>
        <strain evidence="4 5">CLA-KB-P66</strain>
    </source>
</reference>
<evidence type="ECO:0000256" key="1">
    <source>
        <dbReference type="ARBA" id="ARBA00022679"/>
    </source>
</evidence>
<evidence type="ECO:0000313" key="5">
    <source>
        <dbReference type="Proteomes" id="UP001275932"/>
    </source>
</evidence>
<feature type="binding site" evidence="2">
    <location>
        <position position="232"/>
    </location>
    <ligand>
        <name>substrate</name>
    </ligand>
</feature>
<feature type="active site" evidence="2">
    <location>
        <position position="358"/>
    </location>
</feature>
<comment type="subunit">
    <text evidence="2">Homodimer.</text>
</comment>
<dbReference type="PANTHER" id="PTHR32268:SF11">
    <property type="entry name" value="HOMOSERINE O-ACETYLTRANSFERASE"/>
    <property type="match status" value="1"/>
</dbReference>
<dbReference type="PIRSF" id="PIRSF000443">
    <property type="entry name" value="Homoser_Ac_trans"/>
    <property type="match status" value="1"/>
</dbReference>
<evidence type="ECO:0000259" key="3">
    <source>
        <dbReference type="Pfam" id="PF00561"/>
    </source>
</evidence>
<dbReference type="InterPro" id="IPR000073">
    <property type="entry name" value="AB_hydrolase_1"/>
</dbReference>